<proteinExistence type="predicted"/>
<dbReference type="PANTHER" id="PTHR44013">
    <property type="entry name" value="ZINC-TYPE ALCOHOL DEHYDROGENASE-LIKE PROTEIN C16A3.02C"/>
    <property type="match status" value="1"/>
</dbReference>
<evidence type="ECO:0000259" key="2">
    <source>
        <dbReference type="SMART" id="SM00829"/>
    </source>
</evidence>
<dbReference type="InterPro" id="IPR052733">
    <property type="entry name" value="Chloroplast_QOR"/>
</dbReference>
<sequence>MRGDRAPSPSTEGTDGFGTPAGLTMRAVVHERYGRSDVLRLATVPRPRPGAHDVLVRVAAAGLDRGAWHAMTGLPYLSRLFFGPRRPRNPVLGTEVAGSVVAVGAAVTGFAGGDEVFGFGRGTFAEYALVAEDRLAAKAAGLSFAQAATLPVSAVTALQAVHDRGQVQAGQEVLVIGASGGVGSYAVQLARSAGAHVTGVCSPGKADLVRSLGAEHVVDRTREDFADGTRRYDLIIDIAGNPSLSRLRRALTPHGTAVLTGGEDGGSLTGGMSRQLRAVTLSPFIGQRLTSFIADVRTHDLHRLTALIEDGELAASLQRTYPLDQAAAAMRALETGTARGKVAITL</sequence>
<organism evidence="3 4">
    <name type="scientific">Georgenia muralis</name>
    <dbReference type="NCBI Taxonomy" id="154117"/>
    <lineage>
        <taxon>Bacteria</taxon>
        <taxon>Bacillati</taxon>
        <taxon>Actinomycetota</taxon>
        <taxon>Actinomycetes</taxon>
        <taxon>Micrococcales</taxon>
        <taxon>Bogoriellaceae</taxon>
        <taxon>Georgenia</taxon>
    </lineage>
</organism>
<dbReference type="SMART" id="SM00829">
    <property type="entry name" value="PKS_ER"/>
    <property type="match status" value="1"/>
</dbReference>
<dbReference type="SUPFAM" id="SSF50129">
    <property type="entry name" value="GroES-like"/>
    <property type="match status" value="1"/>
</dbReference>
<name>A0A3N4Z8T4_9MICO</name>
<dbReference type="Pfam" id="PF13602">
    <property type="entry name" value="ADH_zinc_N_2"/>
    <property type="match status" value="1"/>
</dbReference>
<reference evidence="3 4" key="1">
    <citation type="submission" date="2018-11" db="EMBL/GenBank/DDBJ databases">
        <title>Sequencing the genomes of 1000 actinobacteria strains.</title>
        <authorList>
            <person name="Klenk H.-P."/>
        </authorList>
    </citation>
    <scope>NUCLEOTIDE SEQUENCE [LARGE SCALE GENOMIC DNA]</scope>
    <source>
        <strain evidence="3 4">DSM 14418</strain>
    </source>
</reference>
<dbReference type="Gene3D" id="3.90.180.10">
    <property type="entry name" value="Medium-chain alcohol dehydrogenases, catalytic domain"/>
    <property type="match status" value="1"/>
</dbReference>
<keyword evidence="4" id="KW-1185">Reference proteome</keyword>
<dbReference type="AlphaFoldDB" id="A0A3N4Z8T4"/>
<dbReference type="InterPro" id="IPR036291">
    <property type="entry name" value="NAD(P)-bd_dom_sf"/>
</dbReference>
<protein>
    <submittedName>
        <fullName evidence="3">NADPH:quinone reductase-like Zn-dependent oxidoreductase</fullName>
    </submittedName>
</protein>
<dbReference type="PANTHER" id="PTHR44013:SF1">
    <property type="entry name" value="ZINC-TYPE ALCOHOL DEHYDROGENASE-LIKE PROTEIN C16A3.02C"/>
    <property type="match status" value="1"/>
</dbReference>
<dbReference type="InterPro" id="IPR020843">
    <property type="entry name" value="ER"/>
</dbReference>
<dbReference type="PROSITE" id="PS01162">
    <property type="entry name" value="QOR_ZETA_CRYSTAL"/>
    <property type="match status" value="1"/>
</dbReference>
<dbReference type="GO" id="GO:0016491">
    <property type="term" value="F:oxidoreductase activity"/>
    <property type="evidence" value="ECO:0007669"/>
    <property type="project" value="InterPro"/>
</dbReference>
<comment type="caution">
    <text evidence="3">The sequence shown here is derived from an EMBL/GenBank/DDBJ whole genome shotgun (WGS) entry which is preliminary data.</text>
</comment>
<accession>A0A3N4Z8T4</accession>
<dbReference type="InterPro" id="IPR011032">
    <property type="entry name" value="GroES-like_sf"/>
</dbReference>
<feature type="region of interest" description="Disordered" evidence="1">
    <location>
        <begin position="1"/>
        <end position="21"/>
    </location>
</feature>
<gene>
    <name evidence="3" type="ORF">EDD32_2839</name>
</gene>
<dbReference type="InterPro" id="IPR013154">
    <property type="entry name" value="ADH-like_N"/>
</dbReference>
<evidence type="ECO:0000256" key="1">
    <source>
        <dbReference type="SAM" id="MobiDB-lite"/>
    </source>
</evidence>
<evidence type="ECO:0000313" key="3">
    <source>
        <dbReference type="EMBL" id="RPF28316.1"/>
    </source>
</evidence>
<dbReference type="InterPro" id="IPR002364">
    <property type="entry name" value="Quin_OxRdtase/zeta-crystal_CS"/>
</dbReference>
<dbReference type="Proteomes" id="UP000280726">
    <property type="component" value="Unassembled WGS sequence"/>
</dbReference>
<feature type="domain" description="Enoyl reductase (ER)" evidence="2">
    <location>
        <begin position="34"/>
        <end position="344"/>
    </location>
</feature>
<dbReference type="Pfam" id="PF08240">
    <property type="entry name" value="ADH_N"/>
    <property type="match status" value="1"/>
</dbReference>
<evidence type="ECO:0000313" key="4">
    <source>
        <dbReference type="Proteomes" id="UP000280726"/>
    </source>
</evidence>
<dbReference type="Gene3D" id="3.40.50.720">
    <property type="entry name" value="NAD(P)-binding Rossmann-like Domain"/>
    <property type="match status" value="1"/>
</dbReference>
<dbReference type="EMBL" id="RKRA01000001">
    <property type="protein sequence ID" value="RPF28316.1"/>
    <property type="molecule type" value="Genomic_DNA"/>
</dbReference>
<dbReference type="CDD" id="cd08267">
    <property type="entry name" value="MDR1"/>
    <property type="match status" value="1"/>
</dbReference>
<dbReference type="GO" id="GO:0008270">
    <property type="term" value="F:zinc ion binding"/>
    <property type="evidence" value="ECO:0007669"/>
    <property type="project" value="InterPro"/>
</dbReference>
<dbReference type="SUPFAM" id="SSF51735">
    <property type="entry name" value="NAD(P)-binding Rossmann-fold domains"/>
    <property type="match status" value="1"/>
</dbReference>